<feature type="domain" description="4Fe-4S ferredoxin-type" evidence="6">
    <location>
        <begin position="6"/>
        <end position="36"/>
    </location>
</feature>
<dbReference type="InterPro" id="IPR017900">
    <property type="entry name" value="4Fe4S_Fe_S_CS"/>
</dbReference>
<feature type="domain" description="4Fe-4S" evidence="7">
    <location>
        <begin position="373"/>
        <end position="434"/>
    </location>
</feature>
<dbReference type="Gene3D" id="1.10.15.40">
    <property type="entry name" value="Electron transport complex subunit B, putative Fe-S cluster"/>
    <property type="match status" value="1"/>
</dbReference>
<dbReference type="PROSITE" id="PS51656">
    <property type="entry name" value="4FE4S"/>
    <property type="match status" value="1"/>
</dbReference>
<evidence type="ECO:0000256" key="2">
    <source>
        <dbReference type="ARBA" id="ARBA00022723"/>
    </source>
</evidence>
<dbReference type="Pfam" id="PF13237">
    <property type="entry name" value="Fer4_10"/>
    <property type="match status" value="1"/>
</dbReference>
<reference evidence="8" key="1">
    <citation type="submission" date="2019-08" db="EMBL/GenBank/DDBJ databases">
        <title>Genomic characterization of a novel candidate phylum (ARYD3) from a high temperature, high salinity tertiary oil reservoir in north central Oklahoma, USA.</title>
        <authorList>
            <person name="Youssef N.H."/>
            <person name="Yadav A."/>
            <person name="Elshahed M.S."/>
        </authorList>
    </citation>
    <scope>NUCLEOTIDE SEQUENCE [LARGE SCALE GENOMIC DNA]</scope>
    <source>
        <strain evidence="8">ARYD3</strain>
    </source>
</reference>
<keyword evidence="4" id="KW-0411">Iron-sulfur</keyword>
<dbReference type="Pfam" id="PF04060">
    <property type="entry name" value="FeS"/>
    <property type="match status" value="1"/>
</dbReference>
<organism evidence="8 9">
    <name type="scientific">Candidatus Mcinerneyibacterium aminivorans</name>
    <dbReference type="NCBI Taxonomy" id="2703815"/>
    <lineage>
        <taxon>Bacteria</taxon>
        <taxon>Candidatus Macinerneyibacteriota</taxon>
        <taxon>Candidatus Mcinerneyibacteria</taxon>
        <taxon>Candidatus Mcinerneyibacteriales</taxon>
        <taxon>Candidatus Mcinerneyibacteriaceae</taxon>
        <taxon>Candidatus Mcinerneyibacterium</taxon>
    </lineage>
</organism>
<name>A0A5D0MD50_9BACT</name>
<dbReference type="InterPro" id="IPR004108">
    <property type="entry name" value="Fe_hydrogenase_lsu_C"/>
</dbReference>
<evidence type="ECO:0000256" key="1">
    <source>
        <dbReference type="ARBA" id="ARBA00022485"/>
    </source>
</evidence>
<dbReference type="Proteomes" id="UP000324143">
    <property type="component" value="Unassembled WGS sequence"/>
</dbReference>
<dbReference type="PROSITE" id="PS51379">
    <property type="entry name" value="4FE4S_FER_2"/>
    <property type="match status" value="2"/>
</dbReference>
<dbReference type="InterPro" id="IPR050395">
    <property type="entry name" value="4Fe4S_Ferredoxin_RnfB"/>
</dbReference>
<protein>
    <recommendedName>
        <fullName evidence="10">4Fe-4S dicluster domain-containing protein</fullName>
    </recommendedName>
</protein>
<accession>A0A5D0MD50</accession>
<evidence type="ECO:0000313" key="9">
    <source>
        <dbReference type="Proteomes" id="UP000324143"/>
    </source>
</evidence>
<comment type="caution">
    <text evidence="8">The sequence shown here is derived from an EMBL/GenBank/DDBJ whole genome shotgun (WGS) entry which is preliminary data.</text>
</comment>
<feature type="domain" description="4Fe-4S ferredoxin-type" evidence="6">
    <location>
        <begin position="37"/>
        <end position="65"/>
    </location>
</feature>
<dbReference type="Gene3D" id="3.30.70.20">
    <property type="match status" value="1"/>
</dbReference>
<dbReference type="GO" id="GO:0046872">
    <property type="term" value="F:metal ion binding"/>
    <property type="evidence" value="ECO:0007669"/>
    <property type="project" value="UniProtKB-KW"/>
</dbReference>
<evidence type="ECO:0000259" key="6">
    <source>
        <dbReference type="PROSITE" id="PS51379"/>
    </source>
</evidence>
<keyword evidence="9" id="KW-1185">Reference proteome</keyword>
<dbReference type="InterPro" id="IPR009016">
    <property type="entry name" value="Fe_hydrogenase"/>
</dbReference>
<gene>
    <name evidence="8" type="ORF">FXF47_10020</name>
</gene>
<dbReference type="InterPro" id="IPR007202">
    <property type="entry name" value="4Fe-4S_dom"/>
</dbReference>
<keyword evidence="2" id="KW-0479">Metal-binding</keyword>
<evidence type="ECO:0000256" key="5">
    <source>
        <dbReference type="SAM" id="Coils"/>
    </source>
</evidence>
<dbReference type="PANTHER" id="PTHR43560:SF1">
    <property type="entry name" value="ION-TRANSLOCATING OXIDOREDUCTASE COMPLEX SUBUNIT B"/>
    <property type="match status" value="1"/>
</dbReference>
<evidence type="ECO:0000256" key="3">
    <source>
        <dbReference type="ARBA" id="ARBA00023004"/>
    </source>
</evidence>
<keyword evidence="5" id="KW-0175">Coiled coil</keyword>
<dbReference type="AlphaFoldDB" id="A0A5D0MD50"/>
<dbReference type="SUPFAM" id="SSF53920">
    <property type="entry name" value="Fe-only hydrogenase"/>
    <property type="match status" value="1"/>
</dbReference>
<evidence type="ECO:0000256" key="4">
    <source>
        <dbReference type="ARBA" id="ARBA00023014"/>
    </source>
</evidence>
<feature type="coiled-coil region" evidence="5">
    <location>
        <begin position="465"/>
        <end position="492"/>
    </location>
</feature>
<sequence length="537" mass="62585">MDKNKKIIKVDENKCINCQACIKECPVKICNEVSNDHVTVNNDLCLACGACIDVCKQNARKGIDDIDKLKEVFNNPEKKAVAVISPTIASNFPGSYLKINTFLKENNFDLCINSSVGAEIAAKTYKEKLDNSNANTILTANCPSIVTYVEKYKPELKSYLINSASPIIHTVRMIRNYKIKYKNAEFFAFTPCYSKSKEFEELDENINNITFRSLKNFWQNNNIDINKFEKSKYDYDTVNKGAFYPLPDGMKDILNFHYPEFDGKYRGVNGKENIYDYLDKLPESILKNVAPDIVNCQNCKNGCNLGHGTLNRLDKNNKPVDVIEIEASKLHEEIKSNENTVKSLKKKYWKKELYHRDFHEYDNIYWKEPTEQELQNIYNKMNKFSSKDIYDCGACGYETCQDMARAIFNDVNKPKNCHHYHKLKLKRENKKDKKYISKLSKAHDNFMEKLQKDSENLYISVSDLIDEIHDDNDELKKELKNILVKYNISEEMIILIRRFGKNYTDTIKKIQKQLRHMQDKSLIIRKSINKVTDMKEE</sequence>
<dbReference type="InterPro" id="IPR017896">
    <property type="entry name" value="4Fe4S_Fe-S-bd"/>
</dbReference>
<dbReference type="GO" id="GO:0051539">
    <property type="term" value="F:4 iron, 4 sulfur cluster binding"/>
    <property type="evidence" value="ECO:0007669"/>
    <property type="project" value="UniProtKB-KW"/>
</dbReference>
<dbReference type="Gene3D" id="3.40.950.10">
    <property type="entry name" value="Fe-only Hydrogenase (Larger Subunit), Chain L, domain 3"/>
    <property type="match status" value="1"/>
</dbReference>
<proteinExistence type="predicted"/>
<keyword evidence="1" id="KW-0004">4Fe-4S</keyword>
<evidence type="ECO:0008006" key="10">
    <source>
        <dbReference type="Google" id="ProtNLM"/>
    </source>
</evidence>
<evidence type="ECO:0000259" key="7">
    <source>
        <dbReference type="PROSITE" id="PS51656"/>
    </source>
</evidence>
<dbReference type="PANTHER" id="PTHR43560">
    <property type="entry name" value="ION-TRANSLOCATING OXIDOREDUCTASE COMPLEX SUBUNIT B"/>
    <property type="match status" value="1"/>
</dbReference>
<evidence type="ECO:0000313" key="8">
    <source>
        <dbReference type="EMBL" id="TYB30282.1"/>
    </source>
</evidence>
<dbReference type="PROSITE" id="PS00198">
    <property type="entry name" value="4FE4S_FER_1"/>
    <property type="match status" value="1"/>
</dbReference>
<dbReference type="Pfam" id="PF02906">
    <property type="entry name" value="Fe_hyd_lg_C"/>
    <property type="match status" value="1"/>
</dbReference>
<keyword evidence="3" id="KW-0408">Iron</keyword>
<dbReference type="EMBL" id="VSIX01000155">
    <property type="protein sequence ID" value="TYB30282.1"/>
    <property type="molecule type" value="Genomic_DNA"/>
</dbReference>
<dbReference type="SUPFAM" id="SSF54862">
    <property type="entry name" value="4Fe-4S ferredoxins"/>
    <property type="match status" value="1"/>
</dbReference>